<feature type="transmembrane region" description="Helical" evidence="9">
    <location>
        <begin position="61"/>
        <end position="79"/>
    </location>
</feature>
<dbReference type="AlphaFoldDB" id="A0A5A8F5V8"/>
<evidence type="ECO:0000256" key="4">
    <source>
        <dbReference type="ARBA" id="ARBA00022692"/>
    </source>
</evidence>
<feature type="transmembrane region" description="Helical" evidence="9">
    <location>
        <begin position="268"/>
        <end position="286"/>
    </location>
</feature>
<dbReference type="InterPro" id="IPR001851">
    <property type="entry name" value="ABC_transp_permease"/>
</dbReference>
<feature type="transmembrane region" description="Helical" evidence="9">
    <location>
        <begin position="6"/>
        <end position="27"/>
    </location>
</feature>
<comment type="caution">
    <text evidence="10">The sequence shown here is derived from an EMBL/GenBank/DDBJ whole genome shotgun (WGS) entry which is preliminary data.</text>
</comment>
<dbReference type="CDD" id="cd06582">
    <property type="entry name" value="TM_PBP1_LivH_like"/>
    <property type="match status" value="1"/>
</dbReference>
<dbReference type="GO" id="GO:0006865">
    <property type="term" value="P:amino acid transport"/>
    <property type="evidence" value="ECO:0007669"/>
    <property type="project" value="UniProtKB-KW"/>
</dbReference>
<dbReference type="InterPro" id="IPR052157">
    <property type="entry name" value="BCAA_transport_permease"/>
</dbReference>
<protein>
    <submittedName>
        <fullName evidence="10">Branched-chain amino acid ABC transporter permease</fullName>
    </submittedName>
</protein>
<evidence type="ECO:0000256" key="2">
    <source>
        <dbReference type="ARBA" id="ARBA00022448"/>
    </source>
</evidence>
<comment type="subcellular location">
    <subcellularLocation>
        <location evidence="1">Cell membrane</location>
        <topology evidence="1">Multi-pass membrane protein</topology>
    </subcellularLocation>
</comment>
<comment type="similarity">
    <text evidence="8">Belongs to the binding-protein-dependent transport system permease family. LivHM subfamily.</text>
</comment>
<keyword evidence="5" id="KW-0029">Amino-acid transport</keyword>
<evidence type="ECO:0000313" key="10">
    <source>
        <dbReference type="EMBL" id="KAA0259437.1"/>
    </source>
</evidence>
<keyword evidence="2" id="KW-0813">Transport</keyword>
<evidence type="ECO:0000256" key="9">
    <source>
        <dbReference type="SAM" id="Phobius"/>
    </source>
</evidence>
<evidence type="ECO:0000256" key="5">
    <source>
        <dbReference type="ARBA" id="ARBA00022970"/>
    </source>
</evidence>
<dbReference type="GO" id="GO:0005886">
    <property type="term" value="C:plasma membrane"/>
    <property type="evidence" value="ECO:0007669"/>
    <property type="project" value="UniProtKB-SubCell"/>
</dbReference>
<gene>
    <name evidence="10" type="ORF">FHQ18_00735</name>
</gene>
<proteinExistence type="inferred from homology"/>
<reference evidence="10 11" key="1">
    <citation type="submission" date="2019-06" db="EMBL/GenBank/DDBJ databases">
        <title>Genomic insights into carbon and energy metabolism of Deferribacter autotrophicus revealed new metabolic traits in the phylum Deferribacteres.</title>
        <authorList>
            <person name="Slobodkin A.I."/>
            <person name="Slobodkina G.B."/>
            <person name="Allioux M."/>
            <person name="Alain K."/>
            <person name="Jebbar M."/>
            <person name="Shadrin V."/>
            <person name="Kublanov I.V."/>
            <person name="Toshchakov S.V."/>
            <person name="Bonch-Osmolovskaya E.A."/>
        </authorList>
    </citation>
    <scope>NUCLEOTIDE SEQUENCE [LARGE SCALE GENOMIC DNA]</scope>
    <source>
        <strain evidence="10 11">SL50</strain>
    </source>
</reference>
<evidence type="ECO:0000313" key="11">
    <source>
        <dbReference type="Proteomes" id="UP000322876"/>
    </source>
</evidence>
<dbReference type="PANTHER" id="PTHR11795:SF451">
    <property type="entry name" value="ABC TRANSPORTER PERMEASE PROTEIN"/>
    <property type="match status" value="1"/>
</dbReference>
<dbReference type="Proteomes" id="UP000322876">
    <property type="component" value="Unassembled WGS sequence"/>
</dbReference>
<dbReference type="RefSeq" id="WP_149265257.1">
    <property type="nucleotide sequence ID" value="NZ_VFJB01000001.1"/>
</dbReference>
<evidence type="ECO:0000256" key="8">
    <source>
        <dbReference type="ARBA" id="ARBA00037998"/>
    </source>
</evidence>
<dbReference type="Pfam" id="PF02653">
    <property type="entry name" value="BPD_transp_2"/>
    <property type="match status" value="1"/>
</dbReference>
<evidence type="ECO:0000256" key="6">
    <source>
        <dbReference type="ARBA" id="ARBA00022989"/>
    </source>
</evidence>
<keyword evidence="11" id="KW-1185">Reference proteome</keyword>
<evidence type="ECO:0000256" key="1">
    <source>
        <dbReference type="ARBA" id="ARBA00004651"/>
    </source>
</evidence>
<dbReference type="PANTHER" id="PTHR11795">
    <property type="entry name" value="BRANCHED-CHAIN AMINO ACID TRANSPORT SYSTEM PERMEASE PROTEIN LIVH"/>
    <property type="match status" value="1"/>
</dbReference>
<feature type="transmembrane region" description="Helical" evidence="9">
    <location>
        <begin position="188"/>
        <end position="207"/>
    </location>
</feature>
<feature type="transmembrane region" description="Helical" evidence="9">
    <location>
        <begin position="91"/>
        <end position="114"/>
    </location>
</feature>
<sequence length="294" mass="31715">MELFFNLLITGLVVGSIYALLALGFTLIYKSTGVVNFAQGELLLIGAYICLHLTVSYRVPFIPSFILTFIFMFLFGFIIERIFLRKMIGEPIISIIMLTIGLSSLLKSVVQIFWGTDTRVFPKVFPSEPVNLFGIKVSQVYIYSVISVAISLVIFSVFFKKSKAGVAMRAVASDQQAALSMGIEIKKVFALAWAIAAVVSAVGGVFVGNINGVNTNLSQFGLKVFPAVILGGLDSISGAIIGGVIIGILENLVGGYVDPLIGGGAKEVFPFIFMIIVLMIKPYGLFGTEEVEKV</sequence>
<accession>A0A5A8F5V8</accession>
<keyword evidence="7 9" id="KW-0472">Membrane</keyword>
<evidence type="ECO:0000256" key="7">
    <source>
        <dbReference type="ARBA" id="ARBA00023136"/>
    </source>
</evidence>
<feature type="transmembrane region" description="Helical" evidence="9">
    <location>
        <begin position="140"/>
        <end position="159"/>
    </location>
</feature>
<evidence type="ECO:0000256" key="3">
    <source>
        <dbReference type="ARBA" id="ARBA00022475"/>
    </source>
</evidence>
<organism evidence="10 11">
    <name type="scientific">Deferribacter autotrophicus</name>
    <dbReference type="NCBI Taxonomy" id="500465"/>
    <lineage>
        <taxon>Bacteria</taxon>
        <taxon>Pseudomonadati</taxon>
        <taxon>Deferribacterota</taxon>
        <taxon>Deferribacteres</taxon>
        <taxon>Deferribacterales</taxon>
        <taxon>Deferribacteraceae</taxon>
        <taxon>Deferribacter</taxon>
    </lineage>
</organism>
<keyword evidence="4 9" id="KW-0812">Transmembrane</keyword>
<dbReference type="OrthoDB" id="9778908at2"/>
<dbReference type="EMBL" id="VFJB01000001">
    <property type="protein sequence ID" value="KAA0259437.1"/>
    <property type="molecule type" value="Genomic_DNA"/>
</dbReference>
<keyword evidence="3" id="KW-1003">Cell membrane</keyword>
<name>A0A5A8F5V8_9BACT</name>
<feature type="transmembrane region" description="Helical" evidence="9">
    <location>
        <begin position="227"/>
        <end position="248"/>
    </location>
</feature>
<dbReference type="GO" id="GO:0022857">
    <property type="term" value="F:transmembrane transporter activity"/>
    <property type="evidence" value="ECO:0007669"/>
    <property type="project" value="InterPro"/>
</dbReference>
<keyword evidence="6 9" id="KW-1133">Transmembrane helix</keyword>